<dbReference type="InterPro" id="IPR027821">
    <property type="entry name" value="SHLD1"/>
</dbReference>
<evidence type="ECO:0000313" key="3">
    <source>
        <dbReference type="EMBL" id="KAG9484301.1"/>
    </source>
</evidence>
<sequence>MNPPDSSQTSDGSSVVDLPCTYNLSQSVWPQEPSPRSLEEDICATLTSASSLSSPKNTGSRRNSCENNEPQLEEDEKSQNSLQSSDASIVTQQTASTLNSLHKLGTNQGLNDTQIQASLDAFYEQSTWKGKNDTLCRQLSEKISDLSKKQHLYALRCFQLGKIVLNQEGEKVLQSRSSNNVFSRDEAKNVEPVPGLSKDVIRFIVDRTSPSSN</sequence>
<dbReference type="OrthoDB" id="9446682at2759"/>
<accession>A0A8J6FBH4</accession>
<evidence type="ECO:0000259" key="2">
    <source>
        <dbReference type="Pfam" id="PF15021"/>
    </source>
</evidence>
<reference evidence="3" key="1">
    <citation type="thesis" date="2020" institute="ProQuest LLC" country="789 East Eisenhower Parkway, Ann Arbor, MI, USA">
        <title>Comparative Genomics and Chromosome Evolution.</title>
        <authorList>
            <person name="Mudd A.B."/>
        </authorList>
    </citation>
    <scope>NUCLEOTIDE SEQUENCE</scope>
    <source>
        <strain evidence="3">HN-11 Male</strain>
        <tissue evidence="3">Kidney and liver</tissue>
    </source>
</reference>
<name>A0A8J6FBH4_ELECQ</name>
<evidence type="ECO:0000313" key="4">
    <source>
        <dbReference type="Proteomes" id="UP000770717"/>
    </source>
</evidence>
<feature type="domain" description="Shieldin complex subunit 1 C-terminal" evidence="2">
    <location>
        <begin position="110"/>
        <end position="208"/>
    </location>
</feature>
<dbReference type="EMBL" id="WNTK01000005">
    <property type="protein sequence ID" value="KAG9484301.1"/>
    <property type="molecule type" value="Genomic_DNA"/>
</dbReference>
<dbReference type="Proteomes" id="UP000770717">
    <property type="component" value="Unassembled WGS sequence"/>
</dbReference>
<evidence type="ECO:0000256" key="1">
    <source>
        <dbReference type="SAM" id="MobiDB-lite"/>
    </source>
</evidence>
<proteinExistence type="predicted"/>
<dbReference type="InterPro" id="IPR053898">
    <property type="entry name" value="SHLD1_C"/>
</dbReference>
<gene>
    <name evidence="3" type="ORF">GDO78_009951</name>
</gene>
<dbReference type="PANTHER" id="PTHR36863">
    <property type="entry name" value="SHIELDIN COMPLEX SUBUNIT 1"/>
    <property type="match status" value="1"/>
</dbReference>
<dbReference type="PANTHER" id="PTHR36863:SF1">
    <property type="entry name" value="SHIELDIN COMPLEX SUBUNIT 1"/>
    <property type="match status" value="1"/>
</dbReference>
<feature type="compositionally biased region" description="Polar residues" evidence="1">
    <location>
        <begin position="55"/>
        <end position="70"/>
    </location>
</feature>
<comment type="caution">
    <text evidence="3">The sequence shown here is derived from an EMBL/GenBank/DDBJ whole genome shotgun (WGS) entry which is preliminary data.</text>
</comment>
<feature type="compositionally biased region" description="Polar residues" evidence="1">
    <location>
        <begin position="79"/>
        <end position="91"/>
    </location>
</feature>
<dbReference type="AlphaFoldDB" id="A0A8J6FBH4"/>
<dbReference type="Pfam" id="PF15021">
    <property type="entry name" value="SHLD1_C"/>
    <property type="match status" value="1"/>
</dbReference>
<dbReference type="GO" id="GO:2001032">
    <property type="term" value="P:regulation of double-strand break repair via nonhomologous end joining"/>
    <property type="evidence" value="ECO:0007669"/>
    <property type="project" value="InterPro"/>
</dbReference>
<feature type="region of interest" description="Disordered" evidence="1">
    <location>
        <begin position="47"/>
        <end position="91"/>
    </location>
</feature>
<organism evidence="3 4">
    <name type="scientific">Eleutherodactylus coqui</name>
    <name type="common">Puerto Rican coqui</name>
    <dbReference type="NCBI Taxonomy" id="57060"/>
    <lineage>
        <taxon>Eukaryota</taxon>
        <taxon>Metazoa</taxon>
        <taxon>Chordata</taxon>
        <taxon>Craniata</taxon>
        <taxon>Vertebrata</taxon>
        <taxon>Euteleostomi</taxon>
        <taxon>Amphibia</taxon>
        <taxon>Batrachia</taxon>
        <taxon>Anura</taxon>
        <taxon>Neobatrachia</taxon>
        <taxon>Hyloidea</taxon>
        <taxon>Eleutherodactylidae</taxon>
        <taxon>Eleutherodactylinae</taxon>
        <taxon>Eleutherodactylus</taxon>
        <taxon>Eleutherodactylus</taxon>
    </lineage>
</organism>
<protein>
    <recommendedName>
        <fullName evidence="2">Shieldin complex subunit 1 C-terminal domain-containing protein</fullName>
    </recommendedName>
</protein>
<keyword evidence="4" id="KW-1185">Reference proteome</keyword>